<comment type="caution">
    <text evidence="3">The sequence shown here is derived from an EMBL/GenBank/DDBJ whole genome shotgun (WGS) entry which is preliminary data.</text>
</comment>
<dbReference type="GO" id="GO:0016874">
    <property type="term" value="F:ligase activity"/>
    <property type="evidence" value="ECO:0007669"/>
    <property type="project" value="UniProtKB-KW"/>
</dbReference>
<organism evidence="3 4">
    <name type="scientific">Chrysochromulina tobinii</name>
    <dbReference type="NCBI Taxonomy" id="1460289"/>
    <lineage>
        <taxon>Eukaryota</taxon>
        <taxon>Haptista</taxon>
        <taxon>Haptophyta</taxon>
        <taxon>Prymnesiophyceae</taxon>
        <taxon>Prymnesiales</taxon>
        <taxon>Chrysochromulinaceae</taxon>
        <taxon>Chrysochromulina</taxon>
    </lineage>
</organism>
<dbReference type="AlphaFoldDB" id="A0A0M0K5S1"/>
<evidence type="ECO:0000259" key="2">
    <source>
        <dbReference type="Pfam" id="PF00668"/>
    </source>
</evidence>
<dbReference type="GO" id="GO:0044550">
    <property type="term" value="P:secondary metabolite biosynthetic process"/>
    <property type="evidence" value="ECO:0007669"/>
    <property type="project" value="TreeGrafter"/>
</dbReference>
<proteinExistence type="predicted"/>
<dbReference type="SUPFAM" id="SSF52777">
    <property type="entry name" value="CoA-dependent acyltransferases"/>
    <property type="match status" value="2"/>
</dbReference>
<accession>A0A0M0K5S1</accession>
<dbReference type="Proteomes" id="UP000037460">
    <property type="component" value="Unassembled WGS sequence"/>
</dbReference>
<dbReference type="GO" id="GO:0043041">
    <property type="term" value="P:amino acid activation for nonribosomal peptide biosynthetic process"/>
    <property type="evidence" value="ECO:0007669"/>
    <property type="project" value="TreeGrafter"/>
</dbReference>
<dbReference type="GO" id="GO:0031177">
    <property type="term" value="F:phosphopantetheine binding"/>
    <property type="evidence" value="ECO:0007669"/>
    <property type="project" value="TreeGrafter"/>
</dbReference>
<keyword evidence="1" id="KW-0436">Ligase</keyword>
<evidence type="ECO:0000313" key="3">
    <source>
        <dbReference type="EMBL" id="KOO34154.1"/>
    </source>
</evidence>
<reference evidence="4" key="1">
    <citation type="journal article" date="2015" name="PLoS Genet.">
        <title>Genome Sequence and Transcriptome Analyses of Chrysochromulina tobin: Metabolic Tools for Enhanced Algal Fitness in the Prominent Order Prymnesiales (Haptophyceae).</title>
        <authorList>
            <person name="Hovde B.T."/>
            <person name="Deodato C.R."/>
            <person name="Hunsperger H.M."/>
            <person name="Ryken S.A."/>
            <person name="Yost W."/>
            <person name="Jha R.K."/>
            <person name="Patterson J."/>
            <person name="Monnat R.J. Jr."/>
            <person name="Barlow S.B."/>
            <person name="Starkenburg S.R."/>
            <person name="Cattolico R.A."/>
        </authorList>
    </citation>
    <scope>NUCLEOTIDE SEQUENCE</scope>
    <source>
        <strain evidence="4">CCMP291</strain>
    </source>
</reference>
<dbReference type="InterPro" id="IPR023213">
    <property type="entry name" value="CAT-like_dom_sf"/>
</dbReference>
<keyword evidence="4" id="KW-1185">Reference proteome</keyword>
<dbReference type="PANTHER" id="PTHR45527:SF10">
    <property type="entry name" value="PYOCHELIN SYNTHASE PCHF"/>
    <property type="match status" value="1"/>
</dbReference>
<protein>
    <submittedName>
        <fullName evidence="3">Amino acid adenylation domain-containing protein</fullName>
    </submittedName>
</protein>
<evidence type="ECO:0000256" key="1">
    <source>
        <dbReference type="ARBA" id="ARBA00022598"/>
    </source>
</evidence>
<dbReference type="EMBL" id="JWZX01001313">
    <property type="protein sequence ID" value="KOO34154.1"/>
    <property type="molecule type" value="Genomic_DNA"/>
</dbReference>
<dbReference type="PANTHER" id="PTHR45527">
    <property type="entry name" value="NONRIBOSOMAL PEPTIDE SYNTHETASE"/>
    <property type="match status" value="1"/>
</dbReference>
<dbReference type="GO" id="GO:0005737">
    <property type="term" value="C:cytoplasm"/>
    <property type="evidence" value="ECO:0007669"/>
    <property type="project" value="TreeGrafter"/>
</dbReference>
<gene>
    <name evidence="3" type="ORF">Ctob_012330</name>
</gene>
<dbReference type="Pfam" id="PF00668">
    <property type="entry name" value="Condensation"/>
    <property type="match status" value="1"/>
</dbReference>
<dbReference type="InterPro" id="IPR001242">
    <property type="entry name" value="Condensation_dom"/>
</dbReference>
<dbReference type="Gene3D" id="3.30.559.10">
    <property type="entry name" value="Chloramphenicol acetyltransferase-like domain"/>
    <property type="match status" value="1"/>
</dbReference>
<sequence>MEALQWAPLVERGLDSLSSVELRDQILDGLFPHDAPRRARVQMYLQPDELLNLSVQRLVEEAMSHLEALGTALEPETKSEIEISSKLGSEDDVVDETETVDFAGSADSHSLSSSDSVNVRDGDLFFVIVDYQSAAWGLELDGGVSAAPPTIYDRIGMPLTVRFAMERGSAAAPHSLLSVVATSESDAHDGAFLEGMLEAIVLTLTHLAASPLISVGEIAHTLPPPRMAGAVEIGRRGGYKLTIRTVFQKPTVRQLARHVDDQVALKTALQRLDQPDAYAKHGLAIQGRAGEEAPLFQVVHAHERAHEPFPLIGITRAYYVGLHISEFSEKGLNPQIYFEWQWKGRIDISRLQAALNRLCAHHPAWRAVVTPDGMMRVLERVPEYVITVETPHGHATPEQMLATRAQMVRDGPRPETWPLFECRVSHTSPTQSTMHFCISLFIMDGVSDLTMRRQLSILYEDPNAQLPACSLLYKDYCLSLTGAQDGAKGSSGLAASAEYQAAKAFWWDRVPQLPPPPELPMLVAPGQRRPTGEFSHIGAVLSAEMFSRLKACCAARGVTPTSVMLTIYCLVLARFARHPRFLLNILHCLRHPVHEDVSKILGNFSSSFLLEADLERPRTVLEHVQALTHELMRDLEHASISGVEVMEQYNKVHHQAGAAVAPFVFVSAMGLEHALSDWRELQFTEVHVQEATPGSYVVNAVKEYPDGRLMWLLEIMR</sequence>
<feature type="domain" description="Condensation" evidence="2">
    <location>
        <begin position="333"/>
        <end position="651"/>
    </location>
</feature>
<name>A0A0M0K5S1_9EUKA</name>
<dbReference type="Gene3D" id="3.30.559.30">
    <property type="entry name" value="Nonribosomal peptide synthetase, condensation domain"/>
    <property type="match status" value="1"/>
</dbReference>
<evidence type="ECO:0000313" key="4">
    <source>
        <dbReference type="Proteomes" id="UP000037460"/>
    </source>
</evidence>
<feature type="non-terminal residue" evidence="3">
    <location>
        <position position="717"/>
    </location>
</feature>
<dbReference type="OrthoDB" id="416786at2759"/>